<dbReference type="GeneID" id="77809985"/>
<dbReference type="Proteomes" id="UP001164743">
    <property type="component" value="Chromosome 5A"/>
</dbReference>
<gene>
    <name evidence="2" type="ORF">PtA15_5A34</name>
</gene>
<dbReference type="RefSeq" id="XP_053020019.1">
    <property type="nucleotide sequence ID" value="XM_053169101.1"/>
</dbReference>
<sequence>MDTTLRGLRGLAGTGHWTGPWHAFIVNAPPIPRLKVLLARQLDTLIDDLPALSAALIPPVPTTFGRSKGERTPPRGPGVSGVNRPGKLGKADLTYRRLPSITA</sequence>
<reference evidence="2" key="1">
    <citation type="submission" date="2022-10" db="EMBL/GenBank/DDBJ databases">
        <title>Puccinia triticina Genome sequencing and assembly.</title>
        <authorList>
            <person name="Li C."/>
        </authorList>
    </citation>
    <scope>NUCLEOTIDE SEQUENCE</scope>
    <source>
        <strain evidence="2">Pt15</strain>
    </source>
</reference>
<accession>A0ABY7CGU1</accession>
<organism evidence="2 3">
    <name type="scientific">Puccinia triticina</name>
    <dbReference type="NCBI Taxonomy" id="208348"/>
    <lineage>
        <taxon>Eukaryota</taxon>
        <taxon>Fungi</taxon>
        <taxon>Dikarya</taxon>
        <taxon>Basidiomycota</taxon>
        <taxon>Pucciniomycotina</taxon>
        <taxon>Pucciniomycetes</taxon>
        <taxon>Pucciniales</taxon>
        <taxon>Pucciniaceae</taxon>
        <taxon>Puccinia</taxon>
    </lineage>
</organism>
<feature type="region of interest" description="Disordered" evidence="1">
    <location>
        <begin position="60"/>
        <end position="90"/>
    </location>
</feature>
<keyword evidence="3" id="KW-1185">Reference proteome</keyword>
<name>A0ABY7CGU1_9BASI</name>
<evidence type="ECO:0000256" key="1">
    <source>
        <dbReference type="SAM" id="MobiDB-lite"/>
    </source>
</evidence>
<proteinExistence type="predicted"/>
<dbReference type="EMBL" id="CP110425">
    <property type="protein sequence ID" value="WAQ84464.1"/>
    <property type="molecule type" value="Genomic_DNA"/>
</dbReference>
<protein>
    <submittedName>
        <fullName evidence="2">Uncharacterized protein</fullName>
    </submittedName>
</protein>
<evidence type="ECO:0000313" key="3">
    <source>
        <dbReference type="Proteomes" id="UP001164743"/>
    </source>
</evidence>
<evidence type="ECO:0000313" key="2">
    <source>
        <dbReference type="EMBL" id="WAQ84464.1"/>
    </source>
</evidence>